<keyword evidence="1" id="KW-0732">Signal</keyword>
<protein>
    <recommendedName>
        <fullName evidence="2">SbsA Ig-like domain-containing protein</fullName>
    </recommendedName>
</protein>
<feature type="domain" description="SbsA Ig-like" evidence="2">
    <location>
        <begin position="63"/>
        <end position="150"/>
    </location>
</feature>
<dbReference type="EMBL" id="DTDP01000154">
    <property type="protein sequence ID" value="HGK54043.1"/>
    <property type="molecule type" value="Genomic_DNA"/>
</dbReference>
<accession>A0A7V4E2D5</accession>
<evidence type="ECO:0000259" key="2">
    <source>
        <dbReference type="Pfam" id="PF13205"/>
    </source>
</evidence>
<reference evidence="3" key="1">
    <citation type="journal article" date="2020" name="mSystems">
        <title>Genome- and Community-Level Interaction Insights into Carbon Utilization and Element Cycling Functions of Hydrothermarchaeota in Hydrothermal Sediment.</title>
        <authorList>
            <person name="Zhou Z."/>
            <person name="Liu Y."/>
            <person name="Xu W."/>
            <person name="Pan J."/>
            <person name="Luo Z.H."/>
            <person name="Li M."/>
        </authorList>
    </citation>
    <scope>NUCLEOTIDE SEQUENCE [LARGE SCALE GENOMIC DNA]</scope>
    <source>
        <strain evidence="3">SpSt-695</strain>
    </source>
</reference>
<name>A0A7V4E2D5_UNCW3</name>
<sequence>MKKVLCIMGVIFLITCSRKDIPLSPGKDVGKNVGEKEKVLPYVVSAFDFSGNYVFQDLDNDPANGYQDVIRAVFSEKMDKNTINETNVKVYKIANGKIKGTIAGTIDYYEDLKMVEFKPSTGFENSDSINYMLFISSEVKDINGNKLDQNRNGINEGEHFDDYYNPNFRCPASNNIQPDFDPPELFDFYPEYGDNDVSTTPNINIIILGNDLDTSTIEANDIELKEYETKIDIASQVDSIKGFGIGFRIWFSPKNATLKFGKVYELRIKNTIQDSSGNYLDINRDGKQELGEDTIIHFATELENGNPTEFPRVTSATLDQNLKIIKVRFNHEMDTSDFNFSNIKVFKQRFPYPEGFISGIIREDPDKKGFTYSLIEWDGNLPLYLFISYNLRDKDGFKLDGNNDGVGGIIGKDNYWRQF</sequence>
<dbReference type="AlphaFoldDB" id="A0A7V4E2D5"/>
<dbReference type="Gene3D" id="2.60.40.1220">
    <property type="match status" value="1"/>
</dbReference>
<dbReference type="InterPro" id="IPR032812">
    <property type="entry name" value="SbsA_Ig"/>
</dbReference>
<evidence type="ECO:0000313" key="3">
    <source>
        <dbReference type="EMBL" id="HGK54043.1"/>
    </source>
</evidence>
<dbReference type="InterPro" id="IPR014755">
    <property type="entry name" value="Cu-Rt/internalin_Ig-like"/>
</dbReference>
<comment type="caution">
    <text evidence="3">The sequence shown here is derived from an EMBL/GenBank/DDBJ whole genome shotgun (WGS) entry which is preliminary data.</text>
</comment>
<proteinExistence type="predicted"/>
<evidence type="ECO:0000256" key="1">
    <source>
        <dbReference type="ARBA" id="ARBA00022729"/>
    </source>
</evidence>
<organism evidence="3">
    <name type="scientific">candidate division WOR-3 bacterium</name>
    <dbReference type="NCBI Taxonomy" id="2052148"/>
    <lineage>
        <taxon>Bacteria</taxon>
        <taxon>Bacteria division WOR-3</taxon>
    </lineage>
</organism>
<gene>
    <name evidence="3" type="ORF">ENU72_03360</name>
</gene>
<dbReference type="Pfam" id="PF13205">
    <property type="entry name" value="Big_5"/>
    <property type="match status" value="1"/>
</dbReference>